<evidence type="ECO:0000256" key="7">
    <source>
        <dbReference type="ARBA" id="ARBA00022801"/>
    </source>
</evidence>
<dbReference type="PANTHER" id="PTHR36531">
    <property type="entry name" value="CRISPR-ASSOCIATED EXONUCLEASE CAS4"/>
    <property type="match status" value="1"/>
</dbReference>
<evidence type="ECO:0000256" key="9">
    <source>
        <dbReference type="ARBA" id="ARBA00023004"/>
    </source>
</evidence>
<keyword evidence="6 13" id="KW-0479">Metal-binding</keyword>
<comment type="function">
    <text evidence="13">CRISPR (clustered regularly interspaced short palindromic repeat) is an adaptive immune system that provides protection against mobile genetic elements (viruses, transposable elements and conjugative plasmids). CRISPR clusters contain sequences complementary to antecedent mobile elements and target invading nucleic acids. CRISPR clusters are transcribed and processed into CRISPR RNA (crRNA).</text>
</comment>
<dbReference type="InterPro" id="IPR022765">
    <property type="entry name" value="Dna2/Cas4_DUF83"/>
</dbReference>
<dbReference type="GO" id="GO:0051536">
    <property type="term" value="F:iron-sulfur cluster binding"/>
    <property type="evidence" value="ECO:0007669"/>
    <property type="project" value="UniProtKB-KW"/>
</dbReference>
<dbReference type="EC" id="3.1.12.1" evidence="3 13"/>
<name>A0A927WJ54_SELRU</name>
<keyword evidence="9 13" id="KW-0408">Iron</keyword>
<accession>A0A927WJ54</accession>
<evidence type="ECO:0000256" key="5">
    <source>
        <dbReference type="ARBA" id="ARBA00022722"/>
    </source>
</evidence>
<dbReference type="InterPro" id="IPR011604">
    <property type="entry name" value="PDDEXK-like_dom_sf"/>
</dbReference>
<dbReference type="InterPro" id="IPR051827">
    <property type="entry name" value="Cas4_exonuclease"/>
</dbReference>
<evidence type="ECO:0000313" key="15">
    <source>
        <dbReference type="EMBL" id="MBE6085441.1"/>
    </source>
</evidence>
<keyword evidence="11 13" id="KW-0051">Antiviral defense</keyword>
<protein>
    <recommendedName>
        <fullName evidence="4 13">CRISPR-associated exonuclease Cas4</fullName>
        <ecNumber evidence="3 13">3.1.12.1</ecNumber>
    </recommendedName>
</protein>
<comment type="cofactor">
    <cofactor evidence="13">
        <name>Mg(2+)</name>
        <dbReference type="ChEBI" id="CHEBI:18420"/>
    </cofactor>
    <cofactor evidence="13">
        <name>Mn(2+)</name>
        <dbReference type="ChEBI" id="CHEBI:29035"/>
    </cofactor>
    <text evidence="13">Mg(2+) or Mn(2+) required for ssDNA cleavage activity.</text>
</comment>
<evidence type="ECO:0000256" key="2">
    <source>
        <dbReference type="ARBA" id="ARBA00009189"/>
    </source>
</evidence>
<keyword evidence="8 13" id="KW-0269">Exonuclease</keyword>
<dbReference type="AlphaFoldDB" id="A0A927WJ54"/>
<dbReference type="NCBIfam" id="TIGR00372">
    <property type="entry name" value="cas4"/>
    <property type="match status" value="1"/>
</dbReference>
<dbReference type="EMBL" id="SVCA01000006">
    <property type="protein sequence ID" value="MBE6085441.1"/>
    <property type="molecule type" value="Genomic_DNA"/>
</dbReference>
<proteinExistence type="inferred from homology"/>
<comment type="cofactor">
    <cofactor evidence="13">
        <name>iron-sulfur cluster</name>
        <dbReference type="ChEBI" id="CHEBI:30408"/>
    </cofactor>
</comment>
<keyword evidence="12 13" id="KW-0464">Manganese</keyword>
<keyword evidence="7 13" id="KW-0378">Hydrolase</keyword>
<keyword evidence="5 13" id="KW-0540">Nuclease</keyword>
<evidence type="ECO:0000256" key="11">
    <source>
        <dbReference type="ARBA" id="ARBA00023118"/>
    </source>
</evidence>
<comment type="caution">
    <text evidence="15">The sequence shown here is derived from an EMBL/GenBank/DDBJ whole genome shotgun (WGS) entry which is preliminary data.</text>
</comment>
<sequence>MVDIGEICLRSGEGGIFVHEKYREEDYLMISGIQHFAFCRRQWALIHVEGQWQENLRTVEGRIVHERCHDENFAEKRGDLLICRGMRVFSSRMGVSGQCDVVEFTQGKTGAVLLGREGLWQPCPIEYKRGKPKQDKSDILQLCAQAMCMEEMLCCEIHEAQLFYAEIHRREKIALTSELRQEVEQMFMEMHNYYARGITPQVRTNKKCNSCSLKDLCLPKLAKKRSVQSYYQVYVEEM</sequence>
<evidence type="ECO:0000256" key="4">
    <source>
        <dbReference type="ARBA" id="ARBA00020049"/>
    </source>
</evidence>
<organism evidence="15 16">
    <name type="scientific">Selenomonas ruminantium</name>
    <dbReference type="NCBI Taxonomy" id="971"/>
    <lineage>
        <taxon>Bacteria</taxon>
        <taxon>Bacillati</taxon>
        <taxon>Bacillota</taxon>
        <taxon>Negativicutes</taxon>
        <taxon>Selenomonadales</taxon>
        <taxon>Selenomonadaceae</taxon>
        <taxon>Selenomonas</taxon>
    </lineage>
</organism>
<dbReference type="InterPro" id="IPR013343">
    <property type="entry name" value="CRISPR-assoc_prot_Cas4"/>
</dbReference>
<gene>
    <name evidence="15" type="primary">cas4</name>
    <name evidence="15" type="ORF">E7203_08325</name>
</gene>
<evidence type="ECO:0000256" key="6">
    <source>
        <dbReference type="ARBA" id="ARBA00022723"/>
    </source>
</evidence>
<keyword evidence="10 13" id="KW-0411">Iron-sulfur</keyword>
<evidence type="ECO:0000256" key="3">
    <source>
        <dbReference type="ARBA" id="ARBA00012768"/>
    </source>
</evidence>
<evidence type="ECO:0000256" key="8">
    <source>
        <dbReference type="ARBA" id="ARBA00022839"/>
    </source>
</evidence>
<evidence type="ECO:0000259" key="14">
    <source>
        <dbReference type="Pfam" id="PF01930"/>
    </source>
</evidence>
<dbReference type="GO" id="GO:0004527">
    <property type="term" value="F:exonuclease activity"/>
    <property type="evidence" value="ECO:0007669"/>
    <property type="project" value="UniProtKB-KW"/>
</dbReference>
<reference evidence="15" key="1">
    <citation type="submission" date="2019-04" db="EMBL/GenBank/DDBJ databases">
        <title>Evolution of Biomass-Degrading Anaerobic Consortia Revealed by Metagenomics.</title>
        <authorList>
            <person name="Peng X."/>
        </authorList>
    </citation>
    <scope>NUCLEOTIDE SEQUENCE</scope>
    <source>
        <strain evidence="15">SIG242</strain>
    </source>
</reference>
<evidence type="ECO:0000256" key="12">
    <source>
        <dbReference type="ARBA" id="ARBA00023211"/>
    </source>
</evidence>
<evidence type="ECO:0000256" key="1">
    <source>
        <dbReference type="ARBA" id="ARBA00001966"/>
    </source>
</evidence>
<dbReference type="GO" id="GO:0051607">
    <property type="term" value="P:defense response to virus"/>
    <property type="evidence" value="ECO:0007669"/>
    <property type="project" value="UniProtKB-KW"/>
</dbReference>
<feature type="domain" description="DUF83" evidence="14">
    <location>
        <begin position="31"/>
        <end position="218"/>
    </location>
</feature>
<comment type="similarity">
    <text evidence="2 13">Belongs to the CRISPR-associated exonuclease Cas4 family.</text>
</comment>
<evidence type="ECO:0000313" key="16">
    <source>
        <dbReference type="Proteomes" id="UP000772151"/>
    </source>
</evidence>
<dbReference type="GO" id="GO:0046872">
    <property type="term" value="F:metal ion binding"/>
    <property type="evidence" value="ECO:0007669"/>
    <property type="project" value="UniProtKB-KW"/>
</dbReference>
<dbReference type="Gene3D" id="3.90.320.10">
    <property type="match status" value="1"/>
</dbReference>
<evidence type="ECO:0000256" key="13">
    <source>
        <dbReference type="RuleBase" id="RU365022"/>
    </source>
</evidence>
<dbReference type="Proteomes" id="UP000772151">
    <property type="component" value="Unassembled WGS sequence"/>
</dbReference>
<evidence type="ECO:0000256" key="10">
    <source>
        <dbReference type="ARBA" id="ARBA00023014"/>
    </source>
</evidence>
<dbReference type="PANTHER" id="PTHR36531:SF6">
    <property type="entry name" value="DNA REPLICATION ATP-DEPENDENT HELICASE_NUCLEASE DNA2"/>
    <property type="match status" value="1"/>
</dbReference>
<dbReference type="Pfam" id="PF01930">
    <property type="entry name" value="Cas_Cas4"/>
    <property type="match status" value="1"/>
</dbReference>
<comment type="cofactor">
    <cofactor evidence="1">
        <name>[4Fe-4S] cluster</name>
        <dbReference type="ChEBI" id="CHEBI:49883"/>
    </cofactor>
</comment>